<protein>
    <submittedName>
        <fullName evidence="1">Uncharacterized protein</fullName>
    </submittedName>
</protein>
<organism evidence="1 2">
    <name type="scientific">Eumeta variegata</name>
    <name type="common">Bagworm moth</name>
    <name type="synonym">Eumeta japonica</name>
    <dbReference type="NCBI Taxonomy" id="151549"/>
    <lineage>
        <taxon>Eukaryota</taxon>
        <taxon>Metazoa</taxon>
        <taxon>Ecdysozoa</taxon>
        <taxon>Arthropoda</taxon>
        <taxon>Hexapoda</taxon>
        <taxon>Insecta</taxon>
        <taxon>Pterygota</taxon>
        <taxon>Neoptera</taxon>
        <taxon>Endopterygota</taxon>
        <taxon>Lepidoptera</taxon>
        <taxon>Glossata</taxon>
        <taxon>Ditrysia</taxon>
        <taxon>Tineoidea</taxon>
        <taxon>Psychidae</taxon>
        <taxon>Oiketicinae</taxon>
        <taxon>Eumeta</taxon>
    </lineage>
</organism>
<accession>A0A4C1SBZ5</accession>
<name>A0A4C1SBZ5_EUMVA</name>
<dbReference type="Proteomes" id="UP000299102">
    <property type="component" value="Unassembled WGS sequence"/>
</dbReference>
<proteinExistence type="predicted"/>
<sequence length="72" mass="8180">MIDEFPNKRLVVCRLDSQCDVLTRVSSALIQIHQLEYFIWGKMRVSAYSSYSAWDTFADALVHVFAAVQPAA</sequence>
<dbReference type="EMBL" id="BGZK01003204">
    <property type="protein sequence ID" value="GBO98697.1"/>
    <property type="molecule type" value="Genomic_DNA"/>
</dbReference>
<gene>
    <name evidence="1" type="ORF">EVAR_67072_1</name>
</gene>
<reference evidence="1 2" key="1">
    <citation type="journal article" date="2019" name="Commun. Biol.">
        <title>The bagworm genome reveals a unique fibroin gene that provides high tensile strength.</title>
        <authorList>
            <person name="Kono N."/>
            <person name="Nakamura H."/>
            <person name="Ohtoshi R."/>
            <person name="Tomita M."/>
            <person name="Numata K."/>
            <person name="Arakawa K."/>
        </authorList>
    </citation>
    <scope>NUCLEOTIDE SEQUENCE [LARGE SCALE GENOMIC DNA]</scope>
</reference>
<evidence type="ECO:0000313" key="1">
    <source>
        <dbReference type="EMBL" id="GBO98697.1"/>
    </source>
</evidence>
<dbReference type="AlphaFoldDB" id="A0A4C1SBZ5"/>
<comment type="caution">
    <text evidence="1">The sequence shown here is derived from an EMBL/GenBank/DDBJ whole genome shotgun (WGS) entry which is preliminary data.</text>
</comment>
<evidence type="ECO:0000313" key="2">
    <source>
        <dbReference type="Proteomes" id="UP000299102"/>
    </source>
</evidence>
<keyword evidence="2" id="KW-1185">Reference proteome</keyword>